<organism evidence="2 3">
    <name type="scientific">Trichomonas vaginalis (strain ATCC PRA-98 / G3)</name>
    <dbReference type="NCBI Taxonomy" id="412133"/>
    <lineage>
        <taxon>Eukaryota</taxon>
        <taxon>Metamonada</taxon>
        <taxon>Parabasalia</taxon>
        <taxon>Trichomonadida</taxon>
        <taxon>Trichomonadidae</taxon>
        <taxon>Trichomonas</taxon>
    </lineage>
</organism>
<evidence type="ECO:0000256" key="1">
    <source>
        <dbReference type="SAM" id="Phobius"/>
    </source>
</evidence>
<dbReference type="InParanoid" id="A2DHT7"/>
<name>A2DHT7_TRIV3</name>
<keyword evidence="1" id="KW-1133">Transmembrane helix</keyword>
<dbReference type="EMBL" id="DS113201">
    <property type="protein sequence ID" value="EAY20135.1"/>
    <property type="molecule type" value="Genomic_DNA"/>
</dbReference>
<reference evidence="2" key="1">
    <citation type="submission" date="2006-10" db="EMBL/GenBank/DDBJ databases">
        <authorList>
            <person name="Amadeo P."/>
            <person name="Zhao Q."/>
            <person name="Wortman J."/>
            <person name="Fraser-Liggett C."/>
            <person name="Carlton J."/>
        </authorList>
    </citation>
    <scope>NUCLEOTIDE SEQUENCE</scope>
    <source>
        <strain evidence="2">G3</strain>
    </source>
</reference>
<dbReference type="Proteomes" id="UP000001542">
    <property type="component" value="Unassembled WGS sequence"/>
</dbReference>
<dbReference type="VEuPathDB" id="TrichDB:TVAG_366430"/>
<proteinExistence type="predicted"/>
<evidence type="ECO:0000313" key="3">
    <source>
        <dbReference type="Proteomes" id="UP000001542"/>
    </source>
</evidence>
<protein>
    <submittedName>
        <fullName evidence="2">Uncharacterized protein</fullName>
    </submittedName>
</protein>
<sequence>MSQVIEISSKSKFQIYSIEISPEFNSPYKMFAVNSYKSNSIKSHALNKRTHEFKEFDFVSNKYLFRAITDWEETDKINIKIIHDEESFSEDQNTTNKTSIILIISMLITILSYKYLNKYFGITFLTNLILLFYVYNDIRVIIPVKITDLSVKIYPFEEELNFMEYDINKVKQVLQKKIDFSKCNFCNFSAVKNSEIASNEKDVVFIINIGSNNIPYSAVSLRTGGYKGKILLFSDEKLSNEFVKCGIDLIPTKMNCRKRMDNNEYKHQLMFSRILIIKDVIERCKEEIGRVLYYDQGDTYFQGDPFTFDDQSLHVSDEGIILRTEIYNFNWAKKIPGFDINYFGNNNVICFGLFAGDKDSVWKVLSLVSSTWIAGEPVLNDQTLYNIVLRSKIPQKIDLNITIDKDFRSIGVNLLFGNATNLWPLKPLGKFASGSAQYKPVAIHQYNRKQEYRELFNNQCHAI</sequence>
<gene>
    <name evidence="2" type="ORF">TVAG_366430</name>
</gene>
<keyword evidence="3" id="KW-1185">Reference proteome</keyword>
<evidence type="ECO:0000313" key="2">
    <source>
        <dbReference type="EMBL" id="EAY20135.1"/>
    </source>
</evidence>
<dbReference type="KEGG" id="tva:5465669"/>
<dbReference type="AlphaFoldDB" id="A2DHT7"/>
<reference evidence="2" key="2">
    <citation type="journal article" date="2007" name="Science">
        <title>Draft genome sequence of the sexually transmitted pathogen Trichomonas vaginalis.</title>
        <authorList>
            <person name="Carlton J.M."/>
            <person name="Hirt R.P."/>
            <person name="Silva J.C."/>
            <person name="Delcher A.L."/>
            <person name="Schatz M."/>
            <person name="Zhao Q."/>
            <person name="Wortman J.R."/>
            <person name="Bidwell S.L."/>
            <person name="Alsmark U.C.M."/>
            <person name="Besteiro S."/>
            <person name="Sicheritz-Ponten T."/>
            <person name="Noel C.J."/>
            <person name="Dacks J.B."/>
            <person name="Foster P.G."/>
            <person name="Simillion C."/>
            <person name="Van de Peer Y."/>
            <person name="Miranda-Saavedra D."/>
            <person name="Barton G.J."/>
            <person name="Westrop G.D."/>
            <person name="Mueller S."/>
            <person name="Dessi D."/>
            <person name="Fiori P.L."/>
            <person name="Ren Q."/>
            <person name="Paulsen I."/>
            <person name="Zhang H."/>
            <person name="Bastida-Corcuera F.D."/>
            <person name="Simoes-Barbosa A."/>
            <person name="Brown M.T."/>
            <person name="Hayes R.D."/>
            <person name="Mukherjee M."/>
            <person name="Okumura C.Y."/>
            <person name="Schneider R."/>
            <person name="Smith A.J."/>
            <person name="Vanacova S."/>
            <person name="Villalvazo M."/>
            <person name="Haas B.J."/>
            <person name="Pertea M."/>
            <person name="Feldblyum T.V."/>
            <person name="Utterback T.R."/>
            <person name="Shu C.L."/>
            <person name="Osoegawa K."/>
            <person name="de Jong P.J."/>
            <person name="Hrdy I."/>
            <person name="Horvathova L."/>
            <person name="Zubacova Z."/>
            <person name="Dolezal P."/>
            <person name="Malik S.B."/>
            <person name="Logsdon J.M. Jr."/>
            <person name="Henze K."/>
            <person name="Gupta A."/>
            <person name="Wang C.C."/>
            <person name="Dunne R.L."/>
            <person name="Upcroft J.A."/>
            <person name="Upcroft P."/>
            <person name="White O."/>
            <person name="Salzberg S.L."/>
            <person name="Tang P."/>
            <person name="Chiu C.-H."/>
            <person name="Lee Y.-S."/>
            <person name="Embley T.M."/>
            <person name="Coombs G.H."/>
            <person name="Mottram J.C."/>
            <person name="Tachezy J."/>
            <person name="Fraser-Liggett C.M."/>
            <person name="Johnson P.J."/>
        </authorList>
    </citation>
    <scope>NUCLEOTIDE SEQUENCE [LARGE SCALE GENOMIC DNA]</scope>
    <source>
        <strain evidence="2">G3</strain>
    </source>
</reference>
<keyword evidence="1" id="KW-0812">Transmembrane</keyword>
<keyword evidence="1" id="KW-0472">Membrane</keyword>
<feature type="transmembrane region" description="Helical" evidence="1">
    <location>
        <begin position="119"/>
        <end position="135"/>
    </location>
</feature>
<accession>A2DHT7</accession>
<dbReference type="RefSeq" id="XP_001581121.1">
    <property type="nucleotide sequence ID" value="XM_001581071.1"/>
</dbReference>
<dbReference type="VEuPathDB" id="TrichDB:TVAGG3_0303580"/>